<dbReference type="CDD" id="cd12148">
    <property type="entry name" value="fungal_TF_MHR"/>
    <property type="match status" value="1"/>
</dbReference>
<dbReference type="AlphaFoldDB" id="A0A8H3F7R7"/>
<evidence type="ECO:0000256" key="1">
    <source>
        <dbReference type="SAM" id="MobiDB-lite"/>
    </source>
</evidence>
<dbReference type="Proteomes" id="UP000664169">
    <property type="component" value="Unassembled WGS sequence"/>
</dbReference>
<evidence type="ECO:0000313" key="2">
    <source>
        <dbReference type="EMBL" id="CAF9919534.1"/>
    </source>
</evidence>
<comment type="caution">
    <text evidence="2">The sequence shown here is derived from an EMBL/GenBank/DDBJ whole genome shotgun (WGS) entry which is preliminary data.</text>
</comment>
<reference evidence="2" key="1">
    <citation type="submission" date="2021-03" db="EMBL/GenBank/DDBJ databases">
        <authorList>
            <person name="Tagirdzhanova G."/>
        </authorList>
    </citation>
    <scope>NUCLEOTIDE SEQUENCE</scope>
</reference>
<dbReference type="OrthoDB" id="6509908at2759"/>
<keyword evidence="3" id="KW-1185">Reference proteome</keyword>
<evidence type="ECO:0000313" key="3">
    <source>
        <dbReference type="Proteomes" id="UP000664169"/>
    </source>
</evidence>
<proteinExistence type="predicted"/>
<dbReference type="EMBL" id="CAJPDQ010000014">
    <property type="protein sequence ID" value="CAF9919534.1"/>
    <property type="molecule type" value="Genomic_DNA"/>
</dbReference>
<dbReference type="PANTHER" id="PTHR47840">
    <property type="entry name" value="ZN(II)2CYS6 TRANSCRIPTION FACTOR (EUROFUNG)-RELATED"/>
    <property type="match status" value="1"/>
</dbReference>
<accession>A0A8H3F7R7</accession>
<name>A0A8H3F7R7_9LECA</name>
<gene>
    <name evidence="2" type="ORF">GOMPHAMPRED_001845</name>
</gene>
<evidence type="ECO:0008006" key="4">
    <source>
        <dbReference type="Google" id="ProtNLM"/>
    </source>
</evidence>
<dbReference type="PANTHER" id="PTHR47840:SF3">
    <property type="entry name" value="ZN(II)2CYS6 TRANSCRIPTION FACTOR (EUROFUNG)"/>
    <property type="match status" value="1"/>
</dbReference>
<feature type="region of interest" description="Disordered" evidence="1">
    <location>
        <begin position="449"/>
        <end position="474"/>
    </location>
</feature>
<protein>
    <recommendedName>
        <fullName evidence="4">Transcription factor domain-containing protein</fullName>
    </recommendedName>
</protein>
<sequence length="474" mass="52688">MSLARSRLQSLLVSREDVTRVAEYAQSWMTLYHGLYSLTYTFRTGFQLVATYERMQGTEVHPAPSDIVIGGLPRNDYVSQVCDVVEEVIVRKSILAGTVEGLETCMLLLMLAVGRNDLTIICLTLKRLVALADLMGLPRAGNVQATTQQPPKADPYAQAKLQIWEAICATDRNFSMMLKLPASTTSHFFPLHKLVWQEGHDITQSYNYHLARICGMVTSIEKSYTNGEAEEESYKWVIATDNALTNLAILVPKAWSQSHTGKATEMIVKFWHQYIKLRAHLRPAINPDPKYQSNRNAATEACLEALRMFCSFRTSLSSGFYYCRVLDIQGFTAAVLLLLLRDEKNVVQFYDDLISRTIGCFKMVTAHTTSSFARKAAPGLSKLQSFLGDDHKGGPSSTTVHIPLLGNVRIEKHGHLLSNRTLLSTPPVENYSGSSGLLDSPSSSTLPDMSFSIDFENDSPWTPPSSRAGGYGRD</sequence>
<organism evidence="2 3">
    <name type="scientific">Gomphillus americanus</name>
    <dbReference type="NCBI Taxonomy" id="1940652"/>
    <lineage>
        <taxon>Eukaryota</taxon>
        <taxon>Fungi</taxon>
        <taxon>Dikarya</taxon>
        <taxon>Ascomycota</taxon>
        <taxon>Pezizomycotina</taxon>
        <taxon>Lecanoromycetes</taxon>
        <taxon>OSLEUM clade</taxon>
        <taxon>Ostropomycetidae</taxon>
        <taxon>Ostropales</taxon>
        <taxon>Graphidaceae</taxon>
        <taxon>Gomphilloideae</taxon>
        <taxon>Gomphillus</taxon>
    </lineage>
</organism>